<evidence type="ECO:0000256" key="3">
    <source>
        <dbReference type="ARBA" id="ARBA00022679"/>
    </source>
</evidence>
<accession>A0A366MEU8</accession>
<dbReference type="Pfam" id="PF01513">
    <property type="entry name" value="NAD_kinase"/>
    <property type="match status" value="1"/>
</dbReference>
<feature type="binding site" evidence="13">
    <location>
        <position position="122"/>
    </location>
    <ligand>
        <name>Mg(2+)</name>
        <dbReference type="ChEBI" id="CHEBI:18420"/>
        <label>1</label>
        <note>catalytic</note>
    </ligand>
</feature>
<evidence type="ECO:0000256" key="10">
    <source>
        <dbReference type="ARBA" id="ARBA00022857"/>
    </source>
</evidence>
<keyword evidence="15" id="KW-1185">Reference proteome</keyword>
<dbReference type="InterPro" id="IPR017437">
    <property type="entry name" value="ATP-NAD_kinase_PpnK-typ_C"/>
</dbReference>
<dbReference type="GO" id="GO:0016787">
    <property type="term" value="F:hydrolase activity"/>
    <property type="evidence" value="ECO:0007669"/>
    <property type="project" value="UniProtKB-KW"/>
</dbReference>
<comment type="catalytic activity">
    <reaction evidence="12">
        <text>NAD(+) + ATP = ADP + NADP(+) + H(+)</text>
        <dbReference type="Rhea" id="RHEA:18629"/>
        <dbReference type="ChEBI" id="CHEBI:15378"/>
        <dbReference type="ChEBI" id="CHEBI:30616"/>
        <dbReference type="ChEBI" id="CHEBI:57540"/>
        <dbReference type="ChEBI" id="CHEBI:58349"/>
        <dbReference type="ChEBI" id="CHEBI:456216"/>
        <dbReference type="EC" id="2.7.1.23"/>
    </reaction>
</comment>
<comment type="subcellular location">
    <subcellularLocation>
        <location evidence="12">Cytoplasm</location>
    </subcellularLocation>
</comment>
<dbReference type="Gene3D" id="3.40.50.10330">
    <property type="entry name" value="Probable inorganic polyphosphate/atp-NAD kinase, domain 1"/>
    <property type="match status" value="1"/>
</dbReference>
<comment type="cofactor">
    <cofactor evidence="1 13">
        <name>Mg(2+)</name>
        <dbReference type="ChEBI" id="CHEBI:18420"/>
    </cofactor>
</comment>
<dbReference type="GO" id="GO:0005524">
    <property type="term" value="F:ATP binding"/>
    <property type="evidence" value="ECO:0007669"/>
    <property type="project" value="UniProtKB-KW"/>
</dbReference>
<evidence type="ECO:0000256" key="11">
    <source>
        <dbReference type="ARBA" id="ARBA00023027"/>
    </source>
</evidence>
<dbReference type="EMBL" id="NIZT01000010">
    <property type="protein sequence ID" value="RBQ24104.1"/>
    <property type="molecule type" value="Genomic_DNA"/>
</dbReference>
<dbReference type="GO" id="GO:0019674">
    <property type="term" value="P:NAD+ metabolic process"/>
    <property type="evidence" value="ECO:0007669"/>
    <property type="project" value="InterPro"/>
</dbReference>
<keyword evidence="11 12" id="KW-0520">NAD</keyword>
<dbReference type="PANTHER" id="PTHR20275:SF43">
    <property type="entry name" value="BIFUNCTIONAL NADP PHOSPHATASE_NAD KINASE"/>
    <property type="match status" value="1"/>
</dbReference>
<feature type="binding site" evidence="12">
    <location>
        <position position="588"/>
    </location>
    <ligand>
        <name>NAD(+)</name>
        <dbReference type="ChEBI" id="CHEBI:57540"/>
    </ligand>
</feature>
<reference evidence="14 15" key="1">
    <citation type="submission" date="2018-06" db="EMBL/GenBank/DDBJ databases">
        <title>Genomic insight into two independent archaeal endosymbiosis events.</title>
        <authorList>
            <person name="Lind A.E."/>
            <person name="Lewis W.H."/>
            <person name="Spang A."/>
            <person name="Guy L."/>
            <person name="Embley M.T."/>
            <person name="Ettema T.J.G."/>
        </authorList>
    </citation>
    <scope>NUCLEOTIDE SEQUENCE [LARGE SCALE GENOMIC DNA]</scope>
    <source>
        <strain evidence="14">NOE</strain>
    </source>
</reference>
<feature type="binding site" evidence="13">
    <location>
        <position position="248"/>
    </location>
    <ligand>
        <name>Mg(2+)</name>
        <dbReference type="ChEBI" id="CHEBI:18420"/>
        <label>1</label>
        <note>catalytic</note>
    </ligand>
</feature>
<dbReference type="InterPro" id="IPR000760">
    <property type="entry name" value="Inositol_monophosphatase-like"/>
</dbReference>
<gene>
    <name evidence="12" type="primary">nadK</name>
    <name evidence="14" type="ORF">ALNOE001_04860</name>
</gene>
<evidence type="ECO:0000256" key="9">
    <source>
        <dbReference type="ARBA" id="ARBA00022842"/>
    </source>
</evidence>
<sequence>MGYKIMKTKDLDLCRNISNEIIESVENKIKEHIGLQKSGEFVKIGADGTPTLYIDLIAEEEVIKILKTANFTSILISEEIGELKIGKGLVENINVSEELKRIFDSENSAEAIPKFIFLVDPLDGTSNAIKNISTYGISIAVGEIKDENLTLKNIELGFIKDFDSGNYYEAIKGEGAWENNKIMIPNTENNLGNLSIGAFLKNNSYGVFDLIKKARRIRILGSVVLELAYIANGKYDAFIDMRGSRIIDIAASKLIVEESGAIVTDENGNELNNPLSIKEKTVVIGSSNHKVHKKIIKTINNNKSSDIKKVGIVSRVDKLEVILVAAKLIQFLESKHIEVFIEYSLANKITDIRNDILYKDNKNNSFIEFMEELSESNNNMEYNNILNELKGLTLEEDYFKYAKDISEFDTDMVITLGGDGTLLRGQTKLNNNEIPLLGINLGIVGFLTELDIKNSFNKIDSILKGEYFKEKRTQLKVFHGREMFTALNEVVIMTEKPAKMLNFEVSVDGEIVEEFRADGLILSTPSGSTAYSMSAGGPIVDPKVGAFIIIPICPYKMGLRPFVVSDKSEIKVKLLKKGKKAILVMDGQISQKIDDSEEITCLKSNNNVYFIRTTDKYFYQNVKEKLTKDGPGTDNTCL</sequence>
<feature type="binding site" evidence="13">
    <location>
        <position position="120"/>
    </location>
    <ligand>
        <name>Mg(2+)</name>
        <dbReference type="ChEBI" id="CHEBI:18420"/>
        <label>1</label>
        <note>catalytic</note>
    </ligand>
</feature>
<feature type="binding site" evidence="12">
    <location>
        <begin position="419"/>
        <end position="420"/>
    </location>
    <ligand>
        <name>NAD(+)</name>
        <dbReference type="ChEBI" id="CHEBI:57540"/>
    </ligand>
</feature>
<evidence type="ECO:0000256" key="7">
    <source>
        <dbReference type="ARBA" id="ARBA00022801"/>
    </source>
</evidence>
<dbReference type="GO" id="GO:0005737">
    <property type="term" value="C:cytoplasm"/>
    <property type="evidence" value="ECO:0007669"/>
    <property type="project" value="UniProtKB-SubCell"/>
</dbReference>
<dbReference type="SUPFAM" id="SSF111331">
    <property type="entry name" value="NAD kinase/diacylglycerol kinase-like"/>
    <property type="match status" value="1"/>
</dbReference>
<dbReference type="GO" id="GO:0046872">
    <property type="term" value="F:metal ion binding"/>
    <property type="evidence" value="ECO:0007669"/>
    <property type="project" value="UniProtKB-UniRule"/>
</dbReference>
<keyword evidence="8 12" id="KW-0067">ATP-binding</keyword>
<keyword evidence="6 12" id="KW-0418">Kinase</keyword>
<comment type="function">
    <text evidence="12">Involved in the regulation of the intracellular balance of NAD and NADP, and is a key enzyme in the biosynthesis of NADP. Catalyzes specifically the phosphorylation on 2'-hydroxyl of the adenosine moiety of NAD to yield NADP.</text>
</comment>
<dbReference type="PROSITE" id="PS00629">
    <property type="entry name" value="IMP_1"/>
    <property type="match status" value="1"/>
</dbReference>
<dbReference type="InterPro" id="IPR002504">
    <property type="entry name" value="NADK"/>
</dbReference>
<comment type="caution">
    <text evidence="12">Lacks conserved residue(s) required for the propagation of feature annotation.</text>
</comment>
<dbReference type="SUPFAM" id="SSF56655">
    <property type="entry name" value="Carbohydrate phosphatase"/>
    <property type="match status" value="1"/>
</dbReference>
<keyword evidence="4 13" id="KW-0479">Metal-binding</keyword>
<feature type="binding site" evidence="13">
    <location>
        <position position="123"/>
    </location>
    <ligand>
        <name>Mg(2+)</name>
        <dbReference type="ChEBI" id="CHEBI:18420"/>
        <label>1</label>
        <note>catalytic</note>
    </ligand>
</feature>
<dbReference type="Gene3D" id="3.40.190.80">
    <property type="match status" value="1"/>
</dbReference>
<dbReference type="FunFam" id="2.60.200.30:FF:000009">
    <property type="entry name" value="Poly(P)/ATP NAD kinase"/>
    <property type="match status" value="1"/>
</dbReference>
<evidence type="ECO:0000256" key="8">
    <source>
        <dbReference type="ARBA" id="ARBA00022840"/>
    </source>
</evidence>
<dbReference type="FunFam" id="3.40.190.80:FF:000020">
    <property type="entry name" value="Fructose-1,6-bisphosphatase/inositol-1-monophosphatase"/>
    <property type="match status" value="1"/>
</dbReference>
<dbReference type="GO" id="GO:0003951">
    <property type="term" value="F:NAD+ kinase activity"/>
    <property type="evidence" value="ECO:0007669"/>
    <property type="project" value="UniProtKB-UniRule"/>
</dbReference>
<dbReference type="NCBIfam" id="NF010678">
    <property type="entry name" value="PRK14076.1"/>
    <property type="match status" value="1"/>
</dbReference>
<proteinExistence type="inferred from homology"/>
<feature type="binding site" evidence="12">
    <location>
        <begin position="529"/>
        <end position="534"/>
    </location>
    <ligand>
        <name>NAD(+)</name>
        <dbReference type="ChEBI" id="CHEBI:57540"/>
    </ligand>
</feature>
<dbReference type="Proteomes" id="UP000253099">
    <property type="component" value="Unassembled WGS sequence"/>
</dbReference>
<feature type="active site" description="Proton acceptor" evidence="12">
    <location>
        <position position="419"/>
    </location>
</feature>
<evidence type="ECO:0000313" key="15">
    <source>
        <dbReference type="Proteomes" id="UP000253099"/>
    </source>
</evidence>
<keyword evidence="10 12" id="KW-0521">NADP</keyword>
<evidence type="ECO:0000256" key="12">
    <source>
        <dbReference type="HAMAP-Rule" id="MF_00361"/>
    </source>
</evidence>
<comment type="cofactor">
    <cofactor evidence="12">
        <name>a divalent metal cation</name>
        <dbReference type="ChEBI" id="CHEBI:60240"/>
    </cofactor>
</comment>
<feature type="binding site" evidence="12">
    <location>
        <position position="424"/>
    </location>
    <ligand>
        <name>NAD(+)</name>
        <dbReference type="ChEBI" id="CHEBI:57540"/>
    </ligand>
</feature>
<feature type="binding site" evidence="12">
    <location>
        <position position="499"/>
    </location>
    <ligand>
        <name>NAD(+)</name>
        <dbReference type="ChEBI" id="CHEBI:57540"/>
    </ligand>
</feature>
<evidence type="ECO:0000256" key="2">
    <source>
        <dbReference type="ARBA" id="ARBA00022490"/>
    </source>
</evidence>
<keyword evidence="2 12" id="KW-0963">Cytoplasm</keyword>
<evidence type="ECO:0000256" key="4">
    <source>
        <dbReference type="ARBA" id="ARBA00022723"/>
    </source>
</evidence>
<dbReference type="HAMAP" id="MF_00361">
    <property type="entry name" value="NAD_kinase"/>
    <property type="match status" value="1"/>
</dbReference>
<feature type="binding site" evidence="12">
    <location>
        <position position="518"/>
    </location>
    <ligand>
        <name>NAD(+)</name>
        <dbReference type="ChEBI" id="CHEBI:57540"/>
    </ligand>
</feature>
<evidence type="ECO:0000256" key="6">
    <source>
        <dbReference type="ARBA" id="ARBA00022777"/>
    </source>
</evidence>
<dbReference type="Gene3D" id="3.30.540.10">
    <property type="entry name" value="Fructose-1,6-Bisphosphatase, subunit A, domain 1"/>
    <property type="match status" value="1"/>
</dbReference>
<feature type="binding site" evidence="12">
    <location>
        <begin position="488"/>
        <end position="489"/>
    </location>
    <ligand>
        <name>NAD(+)</name>
        <dbReference type="ChEBI" id="CHEBI:57540"/>
    </ligand>
</feature>
<dbReference type="InterPro" id="IPR016064">
    <property type="entry name" value="NAD/diacylglycerol_kinase_sf"/>
</dbReference>
<keyword evidence="7" id="KW-0378">Hydrolase</keyword>
<dbReference type="PANTHER" id="PTHR20275">
    <property type="entry name" value="NAD KINASE"/>
    <property type="match status" value="1"/>
</dbReference>
<dbReference type="GO" id="GO:0006741">
    <property type="term" value="P:NADP+ biosynthetic process"/>
    <property type="evidence" value="ECO:0007669"/>
    <property type="project" value="UniProtKB-UniRule"/>
</dbReference>
<dbReference type="EC" id="2.7.1.23" evidence="12"/>
<evidence type="ECO:0000313" key="14">
    <source>
        <dbReference type="EMBL" id="RBQ24104.1"/>
    </source>
</evidence>
<dbReference type="InterPro" id="IPR017438">
    <property type="entry name" value="ATP-NAD_kinase_N"/>
</dbReference>
<dbReference type="Pfam" id="PF00459">
    <property type="entry name" value="Inositol_P"/>
    <property type="match status" value="1"/>
</dbReference>
<evidence type="ECO:0000256" key="5">
    <source>
        <dbReference type="ARBA" id="ARBA00022741"/>
    </source>
</evidence>
<keyword evidence="9 13" id="KW-0460">Magnesium</keyword>
<dbReference type="AlphaFoldDB" id="A0A366MEU8"/>
<comment type="similarity">
    <text evidence="12">Belongs to the NAD kinase family.</text>
</comment>
<dbReference type="InterPro" id="IPR020583">
    <property type="entry name" value="Inositol_monoP_metal-BS"/>
</dbReference>
<feature type="binding site" evidence="13">
    <location>
        <position position="78"/>
    </location>
    <ligand>
        <name>Mg(2+)</name>
        <dbReference type="ChEBI" id="CHEBI:18420"/>
        <label>1</label>
        <note>catalytic</note>
    </ligand>
</feature>
<dbReference type="Gene3D" id="2.60.200.30">
    <property type="entry name" value="Probable inorganic polyphosphate/atp-NAD kinase, domain 2"/>
    <property type="match status" value="1"/>
</dbReference>
<feature type="binding site" evidence="12">
    <location>
        <position position="516"/>
    </location>
    <ligand>
        <name>NAD(+)</name>
        <dbReference type="ChEBI" id="CHEBI:57540"/>
    </ligand>
</feature>
<evidence type="ECO:0000256" key="13">
    <source>
        <dbReference type="PIRSR" id="PIRSR600760-2"/>
    </source>
</evidence>
<protein>
    <recommendedName>
        <fullName evidence="12">NAD kinase</fullName>
        <ecNumber evidence="12">2.7.1.23</ecNumber>
    </recommendedName>
    <alternativeName>
        <fullName evidence="12">ATP-dependent NAD kinase</fullName>
    </alternativeName>
</protein>
<keyword evidence="3 12" id="KW-0808">Transferase</keyword>
<evidence type="ECO:0000256" key="1">
    <source>
        <dbReference type="ARBA" id="ARBA00001946"/>
    </source>
</evidence>
<organism evidence="14 15">
    <name type="scientific">Candidatus Methanobinarius endosymbioticus</name>
    <dbReference type="NCBI Taxonomy" id="2006182"/>
    <lineage>
        <taxon>Archaea</taxon>
        <taxon>Methanobacteriati</taxon>
        <taxon>Methanobacteriota</taxon>
        <taxon>Methanomada group</taxon>
        <taxon>Methanobacteria</taxon>
        <taxon>Methanobacteriales</taxon>
        <taxon>Methanobacteriaceae</taxon>
        <taxon>Candidatus Methanobinarius</taxon>
    </lineage>
</organism>
<dbReference type="PRINTS" id="PR00377">
    <property type="entry name" value="IMPHPHTASES"/>
</dbReference>
<dbReference type="Pfam" id="PF20143">
    <property type="entry name" value="NAD_kinase_C"/>
    <property type="match status" value="1"/>
</dbReference>
<name>A0A366MEU8_9EURY</name>
<keyword evidence="5 12" id="KW-0547">Nucleotide-binding</keyword>
<comment type="caution">
    <text evidence="14">The sequence shown here is derived from an EMBL/GenBank/DDBJ whole genome shotgun (WGS) entry which is preliminary data.</text>
</comment>